<dbReference type="Pfam" id="PF25917">
    <property type="entry name" value="BSH_RND"/>
    <property type="match status" value="1"/>
</dbReference>
<dbReference type="InterPro" id="IPR006143">
    <property type="entry name" value="RND_pump_MFP"/>
</dbReference>
<evidence type="ECO:0000256" key="3">
    <source>
        <dbReference type="ARBA" id="ARBA00022448"/>
    </source>
</evidence>
<feature type="region of interest" description="Disordered" evidence="4">
    <location>
        <begin position="364"/>
        <end position="385"/>
    </location>
</feature>
<evidence type="ECO:0000259" key="6">
    <source>
        <dbReference type="Pfam" id="PF25917"/>
    </source>
</evidence>
<evidence type="ECO:0000259" key="8">
    <source>
        <dbReference type="Pfam" id="PF25967"/>
    </source>
</evidence>
<name>A0A7C1NV49_9HYPH</name>
<comment type="similarity">
    <text evidence="2">Belongs to the membrane fusion protein (MFP) (TC 8.A.1) family.</text>
</comment>
<evidence type="ECO:0000259" key="7">
    <source>
        <dbReference type="Pfam" id="PF25954"/>
    </source>
</evidence>
<organism evidence="9">
    <name type="scientific">Agrobacterium albertimagni</name>
    <dbReference type="NCBI Taxonomy" id="147266"/>
    <lineage>
        <taxon>Bacteria</taxon>
        <taxon>Pseudomonadati</taxon>
        <taxon>Pseudomonadota</taxon>
        <taxon>Alphaproteobacteria</taxon>
        <taxon>Hyphomicrobiales</taxon>
        <taxon>Rhizobiaceae</taxon>
        <taxon>Rhizobium/Agrobacterium group</taxon>
        <taxon>Agrobacterium</taxon>
    </lineage>
</organism>
<dbReference type="InterPro" id="IPR058792">
    <property type="entry name" value="Beta-barrel_RND_2"/>
</dbReference>
<reference evidence="9" key="1">
    <citation type="journal article" date="2020" name="mSystems">
        <title>Genome- and Community-Level Interaction Insights into Carbon Utilization and Element Cycling Functions of Hydrothermarchaeota in Hydrothermal Sediment.</title>
        <authorList>
            <person name="Zhou Z."/>
            <person name="Liu Y."/>
            <person name="Xu W."/>
            <person name="Pan J."/>
            <person name="Luo Z.H."/>
            <person name="Li M."/>
        </authorList>
    </citation>
    <scope>NUCLEOTIDE SEQUENCE [LARGE SCALE GENOMIC DNA]</scope>
    <source>
        <strain evidence="9">SpSt-243</strain>
    </source>
</reference>
<proteinExistence type="inferred from homology"/>
<protein>
    <submittedName>
        <fullName evidence="9">Efflux RND transporter periplasmic adaptor subunit</fullName>
    </submittedName>
</protein>
<feature type="domain" description="Multidrug resistance protein MdtA-like barrel-sandwich hybrid" evidence="6">
    <location>
        <begin position="69"/>
        <end position="200"/>
    </location>
</feature>
<dbReference type="Gene3D" id="2.40.50.100">
    <property type="match status" value="1"/>
</dbReference>
<dbReference type="PROSITE" id="PS51257">
    <property type="entry name" value="PROKAR_LIPOPROTEIN"/>
    <property type="match status" value="1"/>
</dbReference>
<feature type="domain" description="CusB-like beta-barrel" evidence="7">
    <location>
        <begin position="213"/>
        <end position="281"/>
    </location>
</feature>
<accession>A0A7C1NV49</accession>
<dbReference type="Gene3D" id="2.40.420.20">
    <property type="match status" value="1"/>
</dbReference>
<feature type="compositionally biased region" description="Low complexity" evidence="4">
    <location>
        <begin position="371"/>
        <end position="385"/>
    </location>
</feature>
<dbReference type="GO" id="GO:1990281">
    <property type="term" value="C:efflux pump complex"/>
    <property type="evidence" value="ECO:0007669"/>
    <property type="project" value="TreeGrafter"/>
</dbReference>
<dbReference type="AlphaFoldDB" id="A0A7C1NV49"/>
<dbReference type="Gene3D" id="1.10.287.470">
    <property type="entry name" value="Helix hairpin bin"/>
    <property type="match status" value="1"/>
</dbReference>
<dbReference type="NCBIfam" id="TIGR01730">
    <property type="entry name" value="RND_mfp"/>
    <property type="match status" value="1"/>
</dbReference>
<feature type="domain" description="Multidrug resistance protein MdtA-like C-terminal permuted SH3" evidence="8">
    <location>
        <begin position="293"/>
        <end position="350"/>
    </location>
</feature>
<dbReference type="Gene3D" id="2.40.30.170">
    <property type="match status" value="1"/>
</dbReference>
<sequence>MSASVRLSLTALSLFAAFGLAACTEGGAETVEQPSLRPVKVIEVEAPSTARELRYSGTVKARSEAAAGFRVAGKIIERLVDIGDRVMPGDVLARLDVTDYQLQMRSAEASLAAADRQLETADFALKRADALYRQQVTTKAQLEQAQLTYNQALATRDSQRSSLEQARNQVAYGELKADKPGIVTAISADAGQVVAAGSPVVTVAADGEKEALIAVPENEIFAFAPGKQVEVGFWSKDGLALKGTVREVAGSADATSRTFAVRITLPENPQILLGMTARVTALAPSDKNLFELPLSALAQDAAKQPKVWTVDRTAATVHARPITIDTFSDTGIQVSAGLKPGDLVVVAGTQFMAEDMKVRLANENLSRSAEADPTTVPVTPDAATR</sequence>
<dbReference type="Pfam" id="PF25954">
    <property type="entry name" value="Beta-barrel_RND_2"/>
    <property type="match status" value="1"/>
</dbReference>
<keyword evidence="5" id="KW-0732">Signal</keyword>
<dbReference type="EMBL" id="DSKI01000230">
    <property type="protein sequence ID" value="HEB42919.1"/>
    <property type="molecule type" value="Genomic_DNA"/>
</dbReference>
<feature type="chain" id="PRO_5028139765" evidence="5">
    <location>
        <begin position="23"/>
        <end position="385"/>
    </location>
</feature>
<dbReference type="InterPro" id="IPR058625">
    <property type="entry name" value="MdtA-like_BSH"/>
</dbReference>
<comment type="caution">
    <text evidence="9">The sequence shown here is derived from an EMBL/GenBank/DDBJ whole genome shotgun (WGS) entry which is preliminary data.</text>
</comment>
<dbReference type="PANTHER" id="PTHR30469">
    <property type="entry name" value="MULTIDRUG RESISTANCE PROTEIN MDTA"/>
    <property type="match status" value="1"/>
</dbReference>
<dbReference type="InterPro" id="IPR058627">
    <property type="entry name" value="MdtA-like_C"/>
</dbReference>
<evidence type="ECO:0000256" key="4">
    <source>
        <dbReference type="SAM" id="MobiDB-lite"/>
    </source>
</evidence>
<gene>
    <name evidence="9" type="ORF">ENP70_04275</name>
</gene>
<comment type="subcellular location">
    <subcellularLocation>
        <location evidence="1">Cell envelope</location>
    </subcellularLocation>
</comment>
<dbReference type="GO" id="GO:0015562">
    <property type="term" value="F:efflux transmembrane transporter activity"/>
    <property type="evidence" value="ECO:0007669"/>
    <property type="project" value="TreeGrafter"/>
</dbReference>
<dbReference type="Pfam" id="PF25967">
    <property type="entry name" value="RND-MFP_C"/>
    <property type="match status" value="1"/>
</dbReference>
<dbReference type="SUPFAM" id="SSF111369">
    <property type="entry name" value="HlyD-like secretion proteins"/>
    <property type="match status" value="1"/>
</dbReference>
<evidence type="ECO:0000256" key="1">
    <source>
        <dbReference type="ARBA" id="ARBA00004196"/>
    </source>
</evidence>
<evidence type="ECO:0000256" key="5">
    <source>
        <dbReference type="SAM" id="SignalP"/>
    </source>
</evidence>
<evidence type="ECO:0000256" key="2">
    <source>
        <dbReference type="ARBA" id="ARBA00009477"/>
    </source>
</evidence>
<dbReference type="PANTHER" id="PTHR30469:SF15">
    <property type="entry name" value="HLYD FAMILY OF SECRETION PROTEINS"/>
    <property type="match status" value="1"/>
</dbReference>
<feature type="signal peptide" evidence="5">
    <location>
        <begin position="1"/>
        <end position="22"/>
    </location>
</feature>
<keyword evidence="3" id="KW-0813">Transport</keyword>
<evidence type="ECO:0000313" key="9">
    <source>
        <dbReference type="EMBL" id="HEB42919.1"/>
    </source>
</evidence>